<evidence type="ECO:0000256" key="1">
    <source>
        <dbReference type="SAM" id="MobiDB-lite"/>
    </source>
</evidence>
<reference evidence="2" key="2">
    <citation type="submission" date="2020-09" db="EMBL/GenBank/DDBJ databases">
        <authorList>
            <person name="Sun Q."/>
            <person name="Ohkuma M."/>
        </authorList>
    </citation>
    <scope>NUCLEOTIDE SEQUENCE</scope>
    <source>
        <strain evidence="2">JCM 4391</strain>
    </source>
</reference>
<feature type="region of interest" description="Disordered" evidence="1">
    <location>
        <begin position="1"/>
        <end position="20"/>
    </location>
</feature>
<dbReference type="Proteomes" id="UP000636661">
    <property type="component" value="Unassembled WGS sequence"/>
</dbReference>
<comment type="caution">
    <text evidence="2">The sequence shown here is derived from an EMBL/GenBank/DDBJ whole genome shotgun (WGS) entry which is preliminary data.</text>
</comment>
<evidence type="ECO:0000313" key="3">
    <source>
        <dbReference type="Proteomes" id="UP000636661"/>
    </source>
</evidence>
<dbReference type="AlphaFoldDB" id="A0A918I4A7"/>
<organism evidence="2 3">
    <name type="scientific">Streptomyces lavendofoliae</name>
    <dbReference type="NCBI Taxonomy" id="67314"/>
    <lineage>
        <taxon>Bacteria</taxon>
        <taxon>Bacillati</taxon>
        <taxon>Actinomycetota</taxon>
        <taxon>Actinomycetes</taxon>
        <taxon>Kitasatosporales</taxon>
        <taxon>Streptomycetaceae</taxon>
        <taxon>Streptomyces</taxon>
    </lineage>
</organism>
<protein>
    <submittedName>
        <fullName evidence="2">Uncharacterized protein</fullName>
    </submittedName>
</protein>
<evidence type="ECO:0000313" key="2">
    <source>
        <dbReference type="EMBL" id="GGU58449.1"/>
    </source>
</evidence>
<reference evidence="2" key="1">
    <citation type="journal article" date="2014" name="Int. J. Syst. Evol. Microbiol.">
        <title>Complete genome sequence of Corynebacterium casei LMG S-19264T (=DSM 44701T), isolated from a smear-ripened cheese.</title>
        <authorList>
            <consortium name="US DOE Joint Genome Institute (JGI-PGF)"/>
            <person name="Walter F."/>
            <person name="Albersmeier A."/>
            <person name="Kalinowski J."/>
            <person name="Ruckert C."/>
        </authorList>
    </citation>
    <scope>NUCLEOTIDE SEQUENCE</scope>
    <source>
        <strain evidence="2">JCM 4391</strain>
    </source>
</reference>
<gene>
    <name evidence="2" type="ORF">GCM10010274_54290</name>
</gene>
<sequence length="155" mass="16694">MAAVRYPGAGPRDRAADRRPGIPAVRLPIMKTRGRGRRALCAAAALASMLSACTEQAPEPRFEDKRATHRDRLEEAGRKARREALAIQRQKLSYGVPPASSTPTEDECTTRWSDLQLTEETPGARSVFVSNCSGFPTPATPGYAEAVAEAEASTP</sequence>
<keyword evidence="3" id="KW-1185">Reference proteome</keyword>
<name>A0A918I4A7_9ACTN</name>
<accession>A0A918I4A7</accession>
<dbReference type="EMBL" id="BMTP01000016">
    <property type="protein sequence ID" value="GGU58449.1"/>
    <property type="molecule type" value="Genomic_DNA"/>
</dbReference>
<feature type="compositionally biased region" description="Basic and acidic residues" evidence="1">
    <location>
        <begin position="11"/>
        <end position="20"/>
    </location>
</feature>
<proteinExistence type="predicted"/>